<dbReference type="Pfam" id="PF00172">
    <property type="entry name" value="Zn_clus"/>
    <property type="match status" value="1"/>
</dbReference>
<keyword evidence="4" id="KW-0805">Transcription regulation</keyword>
<gene>
    <name evidence="11" type="ORF">FSARC_12184</name>
</gene>
<evidence type="ECO:0000256" key="5">
    <source>
        <dbReference type="ARBA" id="ARBA00023125"/>
    </source>
</evidence>
<dbReference type="SMART" id="SM00906">
    <property type="entry name" value="Fungal_trans"/>
    <property type="match status" value="1"/>
</dbReference>
<keyword evidence="2" id="KW-0479">Metal-binding</keyword>
<evidence type="ECO:0000313" key="12">
    <source>
        <dbReference type="Proteomes" id="UP000622797"/>
    </source>
</evidence>
<keyword evidence="9" id="KW-0812">Transmembrane</keyword>
<dbReference type="Gene3D" id="4.10.240.10">
    <property type="entry name" value="Zn(2)-C6 fungal-type DNA-binding domain"/>
    <property type="match status" value="1"/>
</dbReference>
<feature type="compositionally biased region" description="Acidic residues" evidence="8">
    <location>
        <begin position="240"/>
        <end position="251"/>
    </location>
</feature>
<keyword evidence="3" id="KW-0862">Zinc</keyword>
<dbReference type="InterPro" id="IPR051615">
    <property type="entry name" value="Transcr_Regulatory_Elem"/>
</dbReference>
<comment type="subcellular location">
    <subcellularLocation>
        <location evidence="1">Nucleus</location>
    </subcellularLocation>
</comment>
<evidence type="ECO:0000256" key="6">
    <source>
        <dbReference type="ARBA" id="ARBA00023163"/>
    </source>
</evidence>
<evidence type="ECO:0000256" key="2">
    <source>
        <dbReference type="ARBA" id="ARBA00022723"/>
    </source>
</evidence>
<dbReference type="OrthoDB" id="2154091at2759"/>
<feature type="transmembrane region" description="Helical" evidence="9">
    <location>
        <begin position="942"/>
        <end position="964"/>
    </location>
</feature>
<evidence type="ECO:0000256" key="7">
    <source>
        <dbReference type="ARBA" id="ARBA00023242"/>
    </source>
</evidence>
<feature type="region of interest" description="Disordered" evidence="8">
    <location>
        <begin position="222"/>
        <end position="251"/>
    </location>
</feature>
<dbReference type="GO" id="GO:0006351">
    <property type="term" value="P:DNA-templated transcription"/>
    <property type="evidence" value="ECO:0007669"/>
    <property type="project" value="InterPro"/>
</dbReference>
<dbReference type="CDD" id="cd12148">
    <property type="entry name" value="fungal_TF_MHR"/>
    <property type="match status" value="1"/>
</dbReference>
<dbReference type="SUPFAM" id="SSF57701">
    <property type="entry name" value="Zn2/Cys6 DNA-binding domain"/>
    <property type="match status" value="1"/>
</dbReference>
<dbReference type="GO" id="GO:0000981">
    <property type="term" value="F:DNA-binding transcription factor activity, RNA polymerase II-specific"/>
    <property type="evidence" value="ECO:0007669"/>
    <property type="project" value="InterPro"/>
</dbReference>
<comment type="caution">
    <text evidence="11">The sequence shown here is derived from an EMBL/GenBank/DDBJ whole genome shotgun (WGS) entry which is preliminary data.</text>
</comment>
<reference evidence="11" key="2">
    <citation type="submission" date="2020-05" db="EMBL/GenBank/DDBJ databases">
        <authorList>
            <person name="Kim H.-S."/>
            <person name="Proctor R.H."/>
            <person name="Brown D.W."/>
        </authorList>
    </citation>
    <scope>NUCLEOTIDE SEQUENCE</scope>
    <source>
        <strain evidence="11">NRRL 20472</strain>
    </source>
</reference>
<evidence type="ECO:0000313" key="11">
    <source>
        <dbReference type="EMBL" id="KAF4954274.1"/>
    </source>
</evidence>
<dbReference type="AlphaFoldDB" id="A0A8H4WY95"/>
<dbReference type="PANTHER" id="PTHR31313">
    <property type="entry name" value="TY1 ENHANCER ACTIVATOR"/>
    <property type="match status" value="1"/>
</dbReference>
<sequence length="1011" mass="111912">MSDPECPQSTNRRNITTACARCRESKIKCDGKRPTCGICSSKHRECFYIVRMDKRRISLRRAVEVFSSRVVQLETCLHNQGIEVPAPIADGALLQYLTESYGDSPIIVSKDVAPEVPDMSQAMPSDDNVAHASTFEADGTSNLRSDTSISTESIQTPVTLSGDVTAQVRGAGCTDSSSHQLPIDTNTVAEFVHYMSTLPALTEEIGDDTIGPIPIPPEAETHAALQHRHSIPDPSAEASFQEDDEDHTEEEGSAAVMHQLSERLGTLLQSTDGEWRFYGATSNLHLVYENHGLAFPDLRRRKSVQDSLDTAGVGHAVDIQLINHLVALYFTWQNPSLRVVDQAAFEAAHNECMLTATDDRLYSEFLVNAITIQGLAILSTHEGGATRDTRGWLYSGMAMRLAFDLGLHIDPSPYVASGKMSAIEARVRSVTFWGTFATDRMWGFYLGRPFYNALENVSLKRPSGDPVAYPISFWAPYGTPGSDQGMWLDIQELIAGRWVALYEIMSELGYKMYFRADVSKMELQALAENTLHQLDDWKSTLPPELALNVDDLNSGVYLPHTLILHMQHAFCIMILHRPFVAKTYIQPYPRVGAGHEHARSIAISLSQCERSIKASPANNTGDVPVSLSQPAPAGPILTRTWRMHLSYGRGRMNYEDVLEQRNACIRSQMGHLSRANDISIQPQSVDGLPQASADFGLNTQITSFPYPAKFRELMDAQAQRHDEENVNGNTTDNAPPAQHLPRQQAVVSQKLGVFELGVSNLFGITRISAIEYESRAQPTYVVLGIFPRGFPNPRERVVFVDKPQRLFRELSWAAFRLCGLRGTLLSLKRVKGFRLYECDAKTGTHERINLDSNGIGDLQLLMSAYKSWYVPDRIALAWADWIHHTLNNSSLNVPDGGYALELVLDWSVTRISVVVVLPVLLSLAIGLWINSRSWTDLATIQTAWGTASYIVTAGALLAALLGFLDIADKQQTFGIHGNFCETIQGKIRPYSCPKLMINSLSYVLEGAGGKA</sequence>
<keyword evidence="9" id="KW-1133">Transmembrane helix</keyword>
<evidence type="ECO:0000256" key="8">
    <source>
        <dbReference type="SAM" id="MobiDB-lite"/>
    </source>
</evidence>
<feature type="transmembrane region" description="Helical" evidence="9">
    <location>
        <begin position="911"/>
        <end position="930"/>
    </location>
</feature>
<evidence type="ECO:0000256" key="9">
    <source>
        <dbReference type="SAM" id="Phobius"/>
    </source>
</evidence>
<dbReference type="GO" id="GO:0008270">
    <property type="term" value="F:zinc ion binding"/>
    <property type="evidence" value="ECO:0007669"/>
    <property type="project" value="InterPro"/>
</dbReference>
<dbReference type="CDD" id="cd00067">
    <property type="entry name" value="GAL4"/>
    <property type="match status" value="1"/>
</dbReference>
<name>A0A8H4WY95_9HYPO</name>
<feature type="domain" description="Zn(2)-C6 fungal-type" evidence="10">
    <location>
        <begin position="18"/>
        <end position="48"/>
    </location>
</feature>
<keyword evidence="5" id="KW-0238">DNA-binding</keyword>
<organism evidence="11 12">
    <name type="scientific">Fusarium sarcochroum</name>
    <dbReference type="NCBI Taxonomy" id="1208366"/>
    <lineage>
        <taxon>Eukaryota</taxon>
        <taxon>Fungi</taxon>
        <taxon>Dikarya</taxon>
        <taxon>Ascomycota</taxon>
        <taxon>Pezizomycotina</taxon>
        <taxon>Sordariomycetes</taxon>
        <taxon>Hypocreomycetidae</taxon>
        <taxon>Hypocreales</taxon>
        <taxon>Nectriaceae</taxon>
        <taxon>Fusarium</taxon>
        <taxon>Fusarium lateritium species complex</taxon>
    </lineage>
</organism>
<dbReference type="GO" id="GO:0005634">
    <property type="term" value="C:nucleus"/>
    <property type="evidence" value="ECO:0007669"/>
    <property type="project" value="UniProtKB-SubCell"/>
</dbReference>
<dbReference type="SMART" id="SM00066">
    <property type="entry name" value="GAL4"/>
    <property type="match status" value="1"/>
</dbReference>
<keyword evidence="7" id="KW-0539">Nucleus</keyword>
<evidence type="ECO:0000256" key="1">
    <source>
        <dbReference type="ARBA" id="ARBA00004123"/>
    </source>
</evidence>
<keyword evidence="12" id="KW-1185">Reference proteome</keyword>
<evidence type="ECO:0000259" key="10">
    <source>
        <dbReference type="PROSITE" id="PS50048"/>
    </source>
</evidence>
<protein>
    <recommendedName>
        <fullName evidence="10">Zn(2)-C6 fungal-type domain-containing protein</fullName>
    </recommendedName>
</protein>
<dbReference type="EMBL" id="JABEXW010000818">
    <property type="protein sequence ID" value="KAF4954274.1"/>
    <property type="molecule type" value="Genomic_DNA"/>
</dbReference>
<dbReference type="PROSITE" id="PS00463">
    <property type="entry name" value="ZN2_CY6_FUNGAL_1"/>
    <property type="match status" value="1"/>
</dbReference>
<dbReference type="InterPro" id="IPR007219">
    <property type="entry name" value="XnlR_reg_dom"/>
</dbReference>
<dbReference type="GO" id="GO:0003677">
    <property type="term" value="F:DNA binding"/>
    <property type="evidence" value="ECO:0007669"/>
    <property type="project" value="UniProtKB-KW"/>
</dbReference>
<keyword evidence="9" id="KW-0472">Membrane</keyword>
<evidence type="ECO:0000256" key="3">
    <source>
        <dbReference type="ARBA" id="ARBA00022833"/>
    </source>
</evidence>
<dbReference type="InterPro" id="IPR036864">
    <property type="entry name" value="Zn2-C6_fun-type_DNA-bd_sf"/>
</dbReference>
<proteinExistence type="predicted"/>
<evidence type="ECO:0000256" key="4">
    <source>
        <dbReference type="ARBA" id="ARBA00023015"/>
    </source>
</evidence>
<reference evidence="11" key="1">
    <citation type="journal article" date="2020" name="BMC Genomics">
        <title>Correction to: Identification and distribution of gene clusters required for synthesis of sphingolipid metabolism inhibitors in diverse species of the filamentous fungus Fusarium.</title>
        <authorList>
            <person name="Kim H.S."/>
            <person name="Lohmar J.M."/>
            <person name="Busman M."/>
            <person name="Brown D.W."/>
            <person name="Naumann T.A."/>
            <person name="Divon H.H."/>
            <person name="Lysoe E."/>
            <person name="Uhlig S."/>
            <person name="Proctor R.H."/>
        </authorList>
    </citation>
    <scope>NUCLEOTIDE SEQUENCE</scope>
    <source>
        <strain evidence="11">NRRL 20472</strain>
    </source>
</reference>
<dbReference type="InterPro" id="IPR001138">
    <property type="entry name" value="Zn2Cys6_DnaBD"/>
</dbReference>
<dbReference type="PROSITE" id="PS50048">
    <property type="entry name" value="ZN2_CY6_FUNGAL_2"/>
    <property type="match status" value="1"/>
</dbReference>
<keyword evidence="6" id="KW-0804">Transcription</keyword>
<dbReference type="Pfam" id="PF04082">
    <property type="entry name" value="Fungal_trans"/>
    <property type="match status" value="1"/>
</dbReference>
<accession>A0A8H4WY95</accession>
<dbReference type="PANTHER" id="PTHR31313:SF77">
    <property type="entry name" value="ZN(II)2CYS6 TRANSCRIPTION FACTOR (EUROFUNG)"/>
    <property type="match status" value="1"/>
</dbReference>
<dbReference type="Proteomes" id="UP000622797">
    <property type="component" value="Unassembled WGS sequence"/>
</dbReference>